<dbReference type="InterPro" id="IPR023838">
    <property type="entry name" value="T7SS_EsaA"/>
</dbReference>
<feature type="coiled-coil region" evidence="10">
    <location>
        <begin position="316"/>
        <end position="347"/>
    </location>
</feature>
<dbReference type="InterPro" id="IPR051328">
    <property type="entry name" value="T7SS_ABC-Transporter"/>
</dbReference>
<evidence type="ECO:0000256" key="7">
    <source>
        <dbReference type="ARBA" id="ARBA00023026"/>
    </source>
</evidence>
<feature type="transmembrane region" description="Helical" evidence="11">
    <location>
        <begin position="14"/>
        <end position="36"/>
    </location>
</feature>
<keyword evidence="4" id="KW-1003">Cell membrane</keyword>
<evidence type="ECO:0000256" key="9">
    <source>
        <dbReference type="ARBA" id="ARBA00046722"/>
    </source>
</evidence>
<comment type="subunit">
    <text evidence="9">Homodimer. Interacts with EssB.</text>
</comment>
<evidence type="ECO:0000256" key="8">
    <source>
        <dbReference type="ARBA" id="ARBA00023136"/>
    </source>
</evidence>
<organism evidence="12 13">
    <name type="scientific">Lactococcus muris</name>
    <dbReference type="NCBI Taxonomy" id="2941330"/>
    <lineage>
        <taxon>Bacteria</taxon>
        <taxon>Bacillati</taxon>
        <taxon>Bacillota</taxon>
        <taxon>Bacilli</taxon>
        <taxon>Lactobacillales</taxon>
        <taxon>Streptococcaceae</taxon>
        <taxon>Lactococcus</taxon>
    </lineage>
</organism>
<sequence>MEKKFVKNVKKKQWLSIGLLTVAVLALIAVFAYLSFNKKTQKTVSKPTIALVNEDKESSFNKKVYNFGRDFVNLVSGDTKYNWQVVSRSVADRAYKDKAVDAVIYIPQNFSHDILTLQDINPIQSQVNYKLQNNQSELSQNLLDDKITTILRDFNQSIVKMYYASVAGNILEAQNNMNAVIANHGKVLTNLSSQVYGPFQTTNQNYSSVVTAAESLKSANSAWIASQNSFSKSTQGMLDSTSKTFNNQLPRLKQYFDTQKEITDVNLKNGNQAIINQAEEDQKAYFKQFDGLYLDTLNNLSPFYKDEGNGKTSGLFANLQHQVTDYNENIKELRKSLDTQLGALNDNRDDLFKLEARLYEQFFAQKDLKFEDFNKVEDVLRDPKKAEKLARKALAQKITSFNHEDNLNDTAYLSNLKKLLGEIPWEISNYKALFEAMEASGADVSQYKKDLNLIERYGNALQASGEKVPQRQVSFLRDIPTVNTREQSFHQTLNITVPAGKQYELKPLKITGAQVTYNKDGSSIKPEEGEIIDRGNNTLVLYNKSTEGAEEGKKDGKDAAFTIVYDVSLAQSTKASIEFGWGEKNPKENSTSADYTLYPRNEISDYLGGNKFGRIAELLGNIDKAATLITWIYGVPNSSVNRMNTLEDFKNASPKSIYNLYGNMDMSQLEKRLSDSDVKTYQEAGQENIKTLIESITALNGSIDDLSKAKDSLNDNQLPEKYFEQNMSELFNWYNNTLASIDRYYKSWKKNDAQTLALKPWQEYNSADVALYQDKAASDDLYKTISELSTSTAQRAEETAKSAHMIKDNADEFNRLVATTQETKTSAEKLLKNTDNLLNDGNSSFNKSEDYNNNFSKVLSNTRSQAADKNQIFNFFAQPFSIKNLTEAVDSIKKEFDWRWLIIFILGLLLGVLGTLVSRVITKKHKKV</sequence>
<evidence type="ECO:0000256" key="1">
    <source>
        <dbReference type="ARBA" id="ARBA00004651"/>
    </source>
</evidence>
<evidence type="ECO:0000256" key="5">
    <source>
        <dbReference type="ARBA" id="ARBA00022692"/>
    </source>
</evidence>
<dbReference type="NCBIfam" id="TIGR03929">
    <property type="entry name" value="T7_esaA_Nterm"/>
    <property type="match status" value="1"/>
</dbReference>
<dbReference type="Proteomes" id="UP001565242">
    <property type="component" value="Unassembled WGS sequence"/>
</dbReference>
<dbReference type="PANTHER" id="PTHR43077:SF10">
    <property type="entry name" value="TRANSPORT PERMEASE PROTEIN"/>
    <property type="match status" value="1"/>
</dbReference>
<dbReference type="PANTHER" id="PTHR43077">
    <property type="entry name" value="TRANSPORT PERMEASE YVFS-RELATED"/>
    <property type="match status" value="1"/>
</dbReference>
<comment type="similarity">
    <text evidence="2">Belongs to the EsaA family.</text>
</comment>
<keyword evidence="13" id="KW-1185">Reference proteome</keyword>
<accession>A0ABV4DBP6</accession>
<name>A0ABV4DBP6_9LACT</name>
<keyword evidence="7" id="KW-0843">Virulence</keyword>
<dbReference type="RefSeq" id="WP_369918622.1">
    <property type="nucleotide sequence ID" value="NZ_JBCLSQ010000020.1"/>
</dbReference>
<dbReference type="EMBL" id="JBCLSQ010000020">
    <property type="protein sequence ID" value="MEY8538479.1"/>
    <property type="molecule type" value="Genomic_DNA"/>
</dbReference>
<keyword evidence="10" id="KW-0175">Coiled coil</keyword>
<gene>
    <name evidence="12" type="primary">esaA</name>
    <name evidence="12" type="ORF">AALM99_08500</name>
</gene>
<comment type="caution">
    <text evidence="12">The sequence shown here is derived from an EMBL/GenBank/DDBJ whole genome shotgun (WGS) entry which is preliminary data.</text>
</comment>
<evidence type="ECO:0000256" key="4">
    <source>
        <dbReference type="ARBA" id="ARBA00022475"/>
    </source>
</evidence>
<evidence type="ECO:0000256" key="3">
    <source>
        <dbReference type="ARBA" id="ARBA00020819"/>
    </source>
</evidence>
<keyword evidence="8 11" id="KW-0472">Membrane</keyword>
<keyword evidence="5 11" id="KW-0812">Transmembrane</keyword>
<feature type="transmembrane region" description="Helical" evidence="11">
    <location>
        <begin position="898"/>
        <end position="917"/>
    </location>
</feature>
<dbReference type="Gene3D" id="3.40.1710.10">
    <property type="entry name" value="abc type-2 transporter like domain"/>
    <property type="match status" value="1"/>
</dbReference>
<protein>
    <recommendedName>
        <fullName evidence="3">Type VII secretion system accessory factor EsaA</fullName>
    </recommendedName>
</protein>
<reference evidence="12 13" key="1">
    <citation type="submission" date="2024-03" db="EMBL/GenBank/DDBJ databases">
        <title>Mouse gut bacterial collection (mGBC) of GemPharmatech.</title>
        <authorList>
            <person name="He Y."/>
            <person name="Dong L."/>
            <person name="Wu D."/>
            <person name="Gao X."/>
            <person name="Lin Z."/>
        </authorList>
    </citation>
    <scope>NUCLEOTIDE SEQUENCE [LARGE SCALE GENOMIC DNA]</scope>
    <source>
        <strain evidence="12 13">20-218</strain>
    </source>
</reference>
<evidence type="ECO:0000313" key="12">
    <source>
        <dbReference type="EMBL" id="MEY8538479.1"/>
    </source>
</evidence>
<evidence type="ECO:0000256" key="10">
    <source>
        <dbReference type="SAM" id="Coils"/>
    </source>
</evidence>
<comment type="subcellular location">
    <subcellularLocation>
        <location evidence="1">Cell membrane</location>
        <topology evidence="1">Multi-pass membrane protein</topology>
    </subcellularLocation>
</comment>
<proteinExistence type="inferred from homology"/>
<evidence type="ECO:0000313" key="13">
    <source>
        <dbReference type="Proteomes" id="UP001565242"/>
    </source>
</evidence>
<evidence type="ECO:0000256" key="2">
    <source>
        <dbReference type="ARBA" id="ARBA00008338"/>
    </source>
</evidence>
<keyword evidence="6 11" id="KW-1133">Transmembrane helix</keyword>
<evidence type="ECO:0000256" key="6">
    <source>
        <dbReference type="ARBA" id="ARBA00022989"/>
    </source>
</evidence>
<evidence type="ECO:0000256" key="11">
    <source>
        <dbReference type="SAM" id="Phobius"/>
    </source>
</evidence>